<dbReference type="Gene3D" id="1.20.120.450">
    <property type="entry name" value="dinb family like domain"/>
    <property type="match status" value="1"/>
</dbReference>
<dbReference type="Proteomes" id="UP000266385">
    <property type="component" value="Unassembled WGS sequence"/>
</dbReference>
<dbReference type="InterPro" id="IPR018531">
    <property type="entry name" value="DUF1993"/>
</dbReference>
<dbReference type="AlphaFoldDB" id="A0A399RSE8"/>
<dbReference type="RefSeq" id="WP_119375019.1">
    <property type="nucleotide sequence ID" value="NZ_QWFX01000005.1"/>
</dbReference>
<comment type="caution">
    <text evidence="1">The sequence shown here is derived from an EMBL/GenBank/DDBJ whole genome shotgun (WGS) entry which is preliminary data.</text>
</comment>
<organism evidence="1 2">
    <name type="scientific">Henriciella mobilis</name>
    <dbReference type="NCBI Taxonomy" id="2305467"/>
    <lineage>
        <taxon>Bacteria</taxon>
        <taxon>Pseudomonadati</taxon>
        <taxon>Pseudomonadota</taxon>
        <taxon>Alphaproteobacteria</taxon>
        <taxon>Hyphomonadales</taxon>
        <taxon>Hyphomonadaceae</taxon>
        <taxon>Henriciella</taxon>
    </lineage>
</organism>
<accession>A0A399RSE8</accession>
<proteinExistence type="predicted"/>
<sequence length="174" mass="19173">MNLHSMIIPAYMNALGNLSGEVAKAVGWAGDSDISVDALLKAKLAPDMFPLETQIRFTCHQAREVVARLTDKPVPEIPQVSGLDALNALIDRTVGELAAVPADAFDGAEGRQVRLDLPNEMVFEMTGFEYVRDWAQPQFHFHRMTAYAIMRHLGVPLGKADYVAHALKYLKSPV</sequence>
<name>A0A399RSE8_9PROT</name>
<dbReference type="Pfam" id="PF09351">
    <property type="entry name" value="DUF1993"/>
    <property type="match status" value="1"/>
</dbReference>
<dbReference type="SUPFAM" id="SSF109854">
    <property type="entry name" value="DinB/YfiT-like putative metalloenzymes"/>
    <property type="match status" value="1"/>
</dbReference>
<evidence type="ECO:0000313" key="1">
    <source>
        <dbReference type="EMBL" id="RIJ32939.1"/>
    </source>
</evidence>
<protein>
    <submittedName>
        <fullName evidence="1">DUF1993 domain-containing protein</fullName>
    </submittedName>
</protein>
<dbReference type="OrthoDB" id="338237at2"/>
<evidence type="ECO:0000313" key="2">
    <source>
        <dbReference type="Proteomes" id="UP000266385"/>
    </source>
</evidence>
<keyword evidence="2" id="KW-1185">Reference proteome</keyword>
<dbReference type="PANTHER" id="PTHR36922">
    <property type="entry name" value="BLL2446 PROTEIN"/>
    <property type="match status" value="1"/>
</dbReference>
<dbReference type="PANTHER" id="PTHR36922:SF1">
    <property type="entry name" value="DUF1993 DOMAIN-CONTAINING PROTEIN"/>
    <property type="match status" value="1"/>
</dbReference>
<gene>
    <name evidence="1" type="ORF">D1223_03590</name>
</gene>
<dbReference type="EMBL" id="QWFX01000005">
    <property type="protein sequence ID" value="RIJ32939.1"/>
    <property type="molecule type" value="Genomic_DNA"/>
</dbReference>
<reference evidence="1 2" key="1">
    <citation type="submission" date="2018-08" db="EMBL/GenBank/DDBJ databases">
        <title>Henriciella mobilis sp. nov., isolated from seawater.</title>
        <authorList>
            <person name="Cheng H."/>
            <person name="Wu Y.-H."/>
            <person name="Xu X.-W."/>
            <person name="Guo L.-L."/>
        </authorList>
    </citation>
    <scope>NUCLEOTIDE SEQUENCE [LARGE SCALE GENOMIC DNA]</scope>
    <source>
        <strain evidence="1 2">JN25</strain>
    </source>
</reference>
<dbReference type="InterPro" id="IPR034660">
    <property type="entry name" value="DinB/YfiT-like"/>
</dbReference>